<comment type="similarity">
    <text evidence="7">Belongs to the class I-like SAM-binding methyltransferase superfamily. TrmB family.</text>
</comment>
<reference evidence="9" key="1">
    <citation type="submission" date="2017-02" db="EMBL/GenBank/DDBJ databases">
        <authorList>
            <person name="Varghese N."/>
            <person name="Submissions S."/>
        </authorList>
    </citation>
    <scope>NUCLEOTIDE SEQUENCE [LARGE SCALE GENOMIC DNA]</scope>
    <source>
        <strain evidence="9">ATCC 35199</strain>
    </source>
</reference>
<dbReference type="Pfam" id="PF02390">
    <property type="entry name" value="Methyltransf_4"/>
    <property type="match status" value="1"/>
</dbReference>
<dbReference type="Proteomes" id="UP000243406">
    <property type="component" value="Unassembled WGS sequence"/>
</dbReference>
<keyword evidence="3 7" id="KW-0489">Methyltransferase</keyword>
<dbReference type="NCBIfam" id="TIGR00091">
    <property type="entry name" value="tRNA (guanosine(46)-N7)-methyltransferase TrmB"/>
    <property type="match status" value="1"/>
</dbReference>
<organism evidence="8 9">
    <name type="scientific">Acetoanaerobium noterae</name>
    <dbReference type="NCBI Taxonomy" id="745369"/>
    <lineage>
        <taxon>Bacteria</taxon>
        <taxon>Bacillati</taxon>
        <taxon>Bacillota</taxon>
        <taxon>Clostridia</taxon>
        <taxon>Peptostreptococcales</taxon>
        <taxon>Filifactoraceae</taxon>
        <taxon>Acetoanaerobium</taxon>
    </lineage>
</organism>
<comment type="function">
    <text evidence="2 7">Catalyzes the formation of N(7)-methylguanine at position 46 (m7G46) in tRNA.</text>
</comment>
<feature type="binding site" evidence="7">
    <location>
        <position position="70"/>
    </location>
    <ligand>
        <name>S-adenosyl-L-methionine</name>
        <dbReference type="ChEBI" id="CHEBI:59789"/>
    </ligand>
</feature>
<keyword evidence="6 7" id="KW-0819">tRNA processing</keyword>
<feature type="binding site" evidence="7">
    <location>
        <position position="123"/>
    </location>
    <ligand>
        <name>substrate</name>
    </ligand>
</feature>
<dbReference type="PANTHER" id="PTHR23417">
    <property type="entry name" value="3-DEOXY-D-MANNO-OCTULOSONIC-ACID TRANSFERASE/TRNA GUANINE-N 7 - -METHYLTRANSFERASE"/>
    <property type="match status" value="1"/>
</dbReference>
<accession>A0A1T5A362</accession>
<dbReference type="HAMAP" id="MF_01057">
    <property type="entry name" value="tRNA_methyltr_TrmB"/>
    <property type="match status" value="1"/>
</dbReference>
<evidence type="ECO:0000256" key="7">
    <source>
        <dbReference type="HAMAP-Rule" id="MF_01057"/>
    </source>
</evidence>
<comment type="catalytic activity">
    <reaction evidence="1 7">
        <text>guanosine(46) in tRNA + S-adenosyl-L-methionine = N(7)-methylguanosine(46) in tRNA + S-adenosyl-L-homocysteine</text>
        <dbReference type="Rhea" id="RHEA:42708"/>
        <dbReference type="Rhea" id="RHEA-COMP:10188"/>
        <dbReference type="Rhea" id="RHEA-COMP:10189"/>
        <dbReference type="ChEBI" id="CHEBI:57856"/>
        <dbReference type="ChEBI" id="CHEBI:59789"/>
        <dbReference type="ChEBI" id="CHEBI:74269"/>
        <dbReference type="ChEBI" id="CHEBI:74480"/>
        <dbReference type="EC" id="2.1.1.33"/>
    </reaction>
</comment>
<dbReference type="OrthoDB" id="9802090at2"/>
<dbReference type="InterPro" id="IPR029063">
    <property type="entry name" value="SAM-dependent_MTases_sf"/>
</dbReference>
<dbReference type="EC" id="2.1.1.33" evidence="7"/>
<comment type="pathway">
    <text evidence="7">tRNA modification; N(7)-methylguanine-tRNA biosynthesis.</text>
</comment>
<proteinExistence type="inferred from homology"/>
<evidence type="ECO:0000256" key="6">
    <source>
        <dbReference type="ARBA" id="ARBA00022694"/>
    </source>
</evidence>
<gene>
    <name evidence="7" type="primary">trmB</name>
    <name evidence="8" type="ORF">SAMN02745120_0713</name>
</gene>
<dbReference type="GO" id="GO:0043527">
    <property type="term" value="C:tRNA methyltransferase complex"/>
    <property type="evidence" value="ECO:0007669"/>
    <property type="project" value="TreeGrafter"/>
</dbReference>
<evidence type="ECO:0000256" key="3">
    <source>
        <dbReference type="ARBA" id="ARBA00022603"/>
    </source>
</evidence>
<dbReference type="NCBIfam" id="NF001080">
    <property type="entry name" value="PRK00121.2-2"/>
    <property type="match status" value="1"/>
</dbReference>
<comment type="caution">
    <text evidence="7">Lacks conserved residue(s) required for the propagation of feature annotation.</text>
</comment>
<keyword evidence="5 7" id="KW-0949">S-adenosyl-L-methionine</keyword>
<sequence length="222" mass="25976">MRYRKAKNYKEKLSVFEGKTYIDLSSITKLDIKEAYTKNQPLMLEIGCGKGGFLLELARRNPEVNYLGIEKNDALLLEAVTKASEENLDNIKFVSFDASKIENFFAKGDVCRIYLNFSDPWPKARHHRRRLTSRCFLSKYTEVLNESKSLIFKTDNRNLFEFTLLELSARKDSLISVDLDLHSKDFEPDDERLILTEYEKRFMAQKLPIYRLEAQLLGNNRL</sequence>
<dbReference type="RefSeq" id="WP_079588663.1">
    <property type="nucleotide sequence ID" value="NZ_FUYN01000001.1"/>
</dbReference>
<dbReference type="AlphaFoldDB" id="A0A1T5A362"/>
<name>A0A1T5A362_9FIRM</name>
<dbReference type="Gene3D" id="3.40.50.150">
    <property type="entry name" value="Vaccinia Virus protein VP39"/>
    <property type="match status" value="1"/>
</dbReference>
<evidence type="ECO:0000256" key="4">
    <source>
        <dbReference type="ARBA" id="ARBA00022679"/>
    </source>
</evidence>
<keyword evidence="4 7" id="KW-0808">Transferase</keyword>
<dbReference type="UniPathway" id="UPA00989"/>
<evidence type="ECO:0000256" key="5">
    <source>
        <dbReference type="ARBA" id="ARBA00022691"/>
    </source>
</evidence>
<dbReference type="GO" id="GO:0008176">
    <property type="term" value="F:tRNA (guanine(46)-N7)-methyltransferase activity"/>
    <property type="evidence" value="ECO:0007669"/>
    <property type="project" value="UniProtKB-UniRule"/>
</dbReference>
<evidence type="ECO:0000313" key="9">
    <source>
        <dbReference type="Proteomes" id="UP000243406"/>
    </source>
</evidence>
<dbReference type="SUPFAM" id="SSF53335">
    <property type="entry name" value="S-adenosyl-L-methionine-dependent methyltransferases"/>
    <property type="match status" value="1"/>
</dbReference>
<feature type="binding site" evidence="7">
    <location>
        <position position="119"/>
    </location>
    <ligand>
        <name>S-adenosyl-L-methionine</name>
        <dbReference type="ChEBI" id="CHEBI:59789"/>
    </ligand>
</feature>
<feature type="binding site" evidence="7">
    <location>
        <begin position="196"/>
        <end position="199"/>
    </location>
    <ligand>
        <name>substrate</name>
    </ligand>
</feature>
<dbReference type="PROSITE" id="PS51625">
    <property type="entry name" value="SAM_MT_TRMB"/>
    <property type="match status" value="1"/>
</dbReference>
<dbReference type="PANTHER" id="PTHR23417:SF14">
    <property type="entry name" value="PENTACOTRIPEPTIDE-REPEAT REGION OF PRORP DOMAIN-CONTAINING PROTEIN"/>
    <property type="match status" value="1"/>
</dbReference>
<feature type="binding site" evidence="7">
    <location>
        <position position="45"/>
    </location>
    <ligand>
        <name>S-adenosyl-L-methionine</name>
        <dbReference type="ChEBI" id="CHEBI:59789"/>
    </ligand>
</feature>
<feature type="binding site" evidence="7">
    <location>
        <position position="155"/>
    </location>
    <ligand>
        <name>substrate</name>
    </ligand>
</feature>
<keyword evidence="9" id="KW-1185">Reference proteome</keyword>
<dbReference type="InterPro" id="IPR003358">
    <property type="entry name" value="tRNA_(Gua-N-7)_MeTrfase_Trmb"/>
</dbReference>
<dbReference type="CDD" id="cd02440">
    <property type="entry name" value="AdoMet_MTases"/>
    <property type="match status" value="1"/>
</dbReference>
<dbReference type="InterPro" id="IPR055361">
    <property type="entry name" value="tRNA_methyltr_TrmB_bact"/>
</dbReference>
<evidence type="ECO:0000313" key="8">
    <source>
        <dbReference type="EMBL" id="SKB29386.1"/>
    </source>
</evidence>
<evidence type="ECO:0000256" key="1">
    <source>
        <dbReference type="ARBA" id="ARBA00000142"/>
    </source>
</evidence>
<evidence type="ECO:0000256" key="2">
    <source>
        <dbReference type="ARBA" id="ARBA00003015"/>
    </source>
</evidence>
<protein>
    <recommendedName>
        <fullName evidence="7">tRNA (guanine-N(7)-)-methyltransferase</fullName>
        <ecNumber evidence="7">2.1.1.33</ecNumber>
    </recommendedName>
    <alternativeName>
        <fullName evidence="7">tRNA (guanine(46)-N(7))-methyltransferase</fullName>
    </alternativeName>
    <alternativeName>
        <fullName evidence="7">tRNA(m7G46)-methyltransferase</fullName>
    </alternativeName>
</protein>
<feature type="binding site" evidence="7">
    <location>
        <position position="97"/>
    </location>
    <ligand>
        <name>S-adenosyl-L-methionine</name>
        <dbReference type="ChEBI" id="CHEBI:59789"/>
    </ligand>
</feature>
<dbReference type="EMBL" id="FUYN01000001">
    <property type="protein sequence ID" value="SKB29386.1"/>
    <property type="molecule type" value="Genomic_DNA"/>
</dbReference>